<name>A0A4P8J2I7_9BURK</name>
<organism evidence="2 3">
    <name type="scientific">Trinickia violacea</name>
    <dbReference type="NCBI Taxonomy" id="2571746"/>
    <lineage>
        <taxon>Bacteria</taxon>
        <taxon>Pseudomonadati</taxon>
        <taxon>Pseudomonadota</taxon>
        <taxon>Betaproteobacteria</taxon>
        <taxon>Burkholderiales</taxon>
        <taxon>Burkholderiaceae</taxon>
        <taxon>Trinickia</taxon>
    </lineage>
</organism>
<reference evidence="2 3" key="1">
    <citation type="submission" date="2019-05" db="EMBL/GenBank/DDBJ databases">
        <title>Burkholderia sp. DHOD12, isolated from subtropical forest soil.</title>
        <authorList>
            <person name="Gao Z.-H."/>
            <person name="Qiu L.-H."/>
        </authorList>
    </citation>
    <scope>NUCLEOTIDE SEQUENCE [LARGE SCALE GENOMIC DNA]</scope>
    <source>
        <strain evidence="2 3">DHOD12</strain>
    </source>
</reference>
<dbReference type="Proteomes" id="UP000298656">
    <property type="component" value="Chromosome 2"/>
</dbReference>
<feature type="signal peptide" evidence="1">
    <location>
        <begin position="1"/>
        <end position="23"/>
    </location>
</feature>
<protein>
    <submittedName>
        <fullName evidence="2">Penicillin-binding protein activator LpoB</fullName>
    </submittedName>
</protein>
<dbReference type="Gene3D" id="3.40.50.10610">
    <property type="entry name" value="ABC-type transport auxiliary lipoprotein component"/>
    <property type="match status" value="1"/>
</dbReference>
<gene>
    <name evidence="2" type="ORF">FAZ95_33825</name>
</gene>
<sequence length="182" mass="18798">MSLWKKTSARAAWALALASVALASACSSIDATHAPALTASDAVAVLPIANYTETPDAGQSAQSMSANALRTLGVANVVRAPADPNANALFDSGAHGEGTPNLDWARQQHARYALTGAVEEWRYKVGVDGEPAVGITFELIDVESGKVLWSATGTRTGWSRSGLASVAQTLIGKLLAPLGVRS</sequence>
<proteinExistence type="predicted"/>
<accession>A0A4P8J2I7</accession>
<feature type="chain" id="PRO_5020950196" evidence="1">
    <location>
        <begin position="24"/>
        <end position="182"/>
    </location>
</feature>
<evidence type="ECO:0000256" key="1">
    <source>
        <dbReference type="SAM" id="SignalP"/>
    </source>
</evidence>
<evidence type="ECO:0000313" key="2">
    <source>
        <dbReference type="EMBL" id="QCP53974.1"/>
    </source>
</evidence>
<dbReference type="RefSeq" id="WP_137336743.1">
    <property type="nucleotide sequence ID" value="NZ_CP040078.1"/>
</dbReference>
<dbReference type="EMBL" id="CP040078">
    <property type="protein sequence ID" value="QCP53974.1"/>
    <property type="molecule type" value="Genomic_DNA"/>
</dbReference>
<keyword evidence="3" id="KW-1185">Reference proteome</keyword>
<dbReference type="PROSITE" id="PS51257">
    <property type="entry name" value="PROKAR_LIPOPROTEIN"/>
    <property type="match status" value="1"/>
</dbReference>
<evidence type="ECO:0000313" key="3">
    <source>
        <dbReference type="Proteomes" id="UP000298656"/>
    </source>
</evidence>
<dbReference type="OrthoDB" id="9791579at2"/>
<dbReference type="AlphaFoldDB" id="A0A4P8J2I7"/>
<dbReference type="KEGG" id="tvl:FAZ95_33825"/>
<keyword evidence="1" id="KW-0732">Signal</keyword>